<dbReference type="SUPFAM" id="SSF56672">
    <property type="entry name" value="DNA/RNA polymerases"/>
    <property type="match status" value="1"/>
</dbReference>
<feature type="domain" description="Reverse transcriptase/retrotransposon-derived protein RNase H-like" evidence="1">
    <location>
        <begin position="59"/>
        <end position="111"/>
    </location>
</feature>
<evidence type="ECO:0000313" key="3">
    <source>
        <dbReference type="Proteomes" id="UP000257109"/>
    </source>
</evidence>
<organism evidence="2 3">
    <name type="scientific">Mucuna pruriens</name>
    <name type="common">Velvet bean</name>
    <name type="synonym">Dolichos pruriens</name>
    <dbReference type="NCBI Taxonomy" id="157652"/>
    <lineage>
        <taxon>Eukaryota</taxon>
        <taxon>Viridiplantae</taxon>
        <taxon>Streptophyta</taxon>
        <taxon>Embryophyta</taxon>
        <taxon>Tracheophyta</taxon>
        <taxon>Spermatophyta</taxon>
        <taxon>Magnoliopsida</taxon>
        <taxon>eudicotyledons</taxon>
        <taxon>Gunneridae</taxon>
        <taxon>Pentapetalae</taxon>
        <taxon>rosids</taxon>
        <taxon>fabids</taxon>
        <taxon>Fabales</taxon>
        <taxon>Fabaceae</taxon>
        <taxon>Papilionoideae</taxon>
        <taxon>50 kb inversion clade</taxon>
        <taxon>NPAAA clade</taxon>
        <taxon>indigoferoid/millettioid clade</taxon>
        <taxon>Phaseoleae</taxon>
        <taxon>Mucuna</taxon>
    </lineage>
</organism>
<feature type="non-terminal residue" evidence="2">
    <location>
        <position position="1"/>
    </location>
</feature>
<dbReference type="EMBL" id="QJKJ01001728">
    <property type="protein sequence ID" value="RDY06196.1"/>
    <property type="molecule type" value="Genomic_DNA"/>
</dbReference>
<sequence>MYDQYLLELVTRLHMEVFMDAFTVYADRGIKVDKSKIDIITSLPNLTSMRKVDLFLGHKLKIQLTSTPILQAPNWEYPSELICEASNSILGVVLGQRVRVGKHSHVIAYVS</sequence>
<comment type="caution">
    <text evidence="2">The sequence shown here is derived from an EMBL/GenBank/DDBJ whole genome shotgun (WGS) entry which is preliminary data.</text>
</comment>
<proteinExistence type="predicted"/>
<dbReference type="AlphaFoldDB" id="A0A371HTT2"/>
<evidence type="ECO:0000313" key="2">
    <source>
        <dbReference type="EMBL" id="RDY06196.1"/>
    </source>
</evidence>
<name>A0A371HTT2_MUCPR</name>
<protein>
    <recommendedName>
        <fullName evidence="1">Reverse transcriptase/retrotransposon-derived protein RNase H-like domain-containing protein</fullName>
    </recommendedName>
</protein>
<keyword evidence="3" id="KW-1185">Reference proteome</keyword>
<dbReference type="OrthoDB" id="415724at2759"/>
<reference evidence="2" key="1">
    <citation type="submission" date="2018-05" db="EMBL/GenBank/DDBJ databases">
        <title>Draft genome of Mucuna pruriens seed.</title>
        <authorList>
            <person name="Nnadi N.E."/>
            <person name="Vos R."/>
            <person name="Hasami M.H."/>
            <person name="Devisetty U.K."/>
            <person name="Aguiy J.C."/>
        </authorList>
    </citation>
    <scope>NUCLEOTIDE SEQUENCE [LARGE SCALE GENOMIC DNA]</scope>
    <source>
        <strain evidence="2">JCA_2017</strain>
    </source>
</reference>
<gene>
    <name evidence="2" type="ORF">CR513_09858</name>
</gene>
<dbReference type="InterPro" id="IPR041577">
    <property type="entry name" value="RT_RNaseH_2"/>
</dbReference>
<dbReference type="Proteomes" id="UP000257109">
    <property type="component" value="Unassembled WGS sequence"/>
</dbReference>
<accession>A0A371HTT2</accession>
<evidence type="ECO:0000259" key="1">
    <source>
        <dbReference type="Pfam" id="PF17919"/>
    </source>
</evidence>
<dbReference type="InterPro" id="IPR043502">
    <property type="entry name" value="DNA/RNA_pol_sf"/>
</dbReference>
<dbReference type="Pfam" id="PF17919">
    <property type="entry name" value="RT_RNaseH_2"/>
    <property type="match status" value="1"/>
</dbReference>